<dbReference type="AlphaFoldDB" id="A0A0D2FJV1"/>
<accession>A0A0D2FJV1</accession>
<proteinExistence type="predicted"/>
<organism evidence="1 2">
    <name type="scientific">Phialophora macrospora</name>
    <dbReference type="NCBI Taxonomy" id="1851006"/>
    <lineage>
        <taxon>Eukaryota</taxon>
        <taxon>Fungi</taxon>
        <taxon>Dikarya</taxon>
        <taxon>Ascomycota</taxon>
        <taxon>Pezizomycotina</taxon>
        <taxon>Eurotiomycetes</taxon>
        <taxon>Chaetothyriomycetidae</taxon>
        <taxon>Chaetothyriales</taxon>
        <taxon>Herpotrichiellaceae</taxon>
        <taxon>Phialophora</taxon>
    </lineage>
</organism>
<protein>
    <submittedName>
        <fullName evidence="1">Uncharacterized protein</fullName>
    </submittedName>
</protein>
<evidence type="ECO:0000313" key="2">
    <source>
        <dbReference type="Proteomes" id="UP000054266"/>
    </source>
</evidence>
<gene>
    <name evidence="1" type="ORF">PV04_04349</name>
</gene>
<dbReference type="HOGENOM" id="CLU_1315249_0_0_1"/>
<evidence type="ECO:0000313" key="1">
    <source>
        <dbReference type="EMBL" id="KIW68398.1"/>
    </source>
</evidence>
<reference evidence="1 2" key="1">
    <citation type="submission" date="2015-01" db="EMBL/GenBank/DDBJ databases">
        <title>The Genome Sequence of Capronia semiimmersa CBS27337.</title>
        <authorList>
            <consortium name="The Broad Institute Genomics Platform"/>
            <person name="Cuomo C."/>
            <person name="de Hoog S."/>
            <person name="Gorbushina A."/>
            <person name="Stielow B."/>
            <person name="Teixiera M."/>
            <person name="Abouelleil A."/>
            <person name="Chapman S.B."/>
            <person name="Priest M."/>
            <person name="Young S.K."/>
            <person name="Wortman J."/>
            <person name="Nusbaum C."/>
            <person name="Birren B."/>
        </authorList>
    </citation>
    <scope>NUCLEOTIDE SEQUENCE [LARGE SCALE GENOMIC DNA]</scope>
    <source>
        <strain evidence="1 2">CBS 27337</strain>
    </source>
</reference>
<dbReference type="Proteomes" id="UP000054266">
    <property type="component" value="Unassembled WGS sequence"/>
</dbReference>
<name>A0A0D2FJV1_9EURO</name>
<dbReference type="EMBL" id="KN846958">
    <property type="protein sequence ID" value="KIW68398.1"/>
    <property type="molecule type" value="Genomic_DNA"/>
</dbReference>
<sequence>MSETTTQVEHLQMRLAATALELEAPLAITIASASAPATATATATATGGLVPSRAREERPNVVAIARRPSDISLAVTIKVIRGESPVATTVPTITTTTPASKHGVWSELRATVVAASYEAAGVDNFANLTFKLEEDGHAACMTIAPTRIDAQTAFPSKTYEAWYHRILRGKQSSYVVDVTIDAPISTSISIPHGPPEWRFKCEGGREPLK</sequence>
<keyword evidence="2" id="KW-1185">Reference proteome</keyword>